<feature type="compositionally biased region" description="Pro residues" evidence="1">
    <location>
        <begin position="985"/>
        <end position="995"/>
    </location>
</feature>
<dbReference type="Gene3D" id="2.60.40.1120">
    <property type="entry name" value="Carboxypeptidase-like, regulatory domain"/>
    <property type="match status" value="3"/>
</dbReference>
<keyword evidence="3" id="KW-0121">Carboxypeptidase</keyword>
<evidence type="ECO:0000313" key="4">
    <source>
        <dbReference type="Proteomes" id="UP000198575"/>
    </source>
</evidence>
<dbReference type="GO" id="GO:0004180">
    <property type="term" value="F:carboxypeptidase activity"/>
    <property type="evidence" value="ECO:0007669"/>
    <property type="project" value="UniProtKB-KW"/>
</dbReference>
<keyword evidence="4" id="KW-1185">Reference proteome</keyword>
<dbReference type="STRING" id="578942.SAMN05216289_1017"/>
<keyword evidence="3" id="KW-0378">Hydrolase</keyword>
<protein>
    <submittedName>
        <fullName evidence="3">Carboxypeptidase regulatory-like domain-containing protein</fullName>
    </submittedName>
</protein>
<proteinExistence type="predicted"/>
<dbReference type="EMBL" id="FOVF01000001">
    <property type="protein sequence ID" value="SFM94805.1"/>
    <property type="molecule type" value="Genomic_DNA"/>
</dbReference>
<evidence type="ECO:0000256" key="2">
    <source>
        <dbReference type="SAM" id="SignalP"/>
    </source>
</evidence>
<dbReference type="SUPFAM" id="SSF49464">
    <property type="entry name" value="Carboxypeptidase regulatory domain-like"/>
    <property type="match status" value="1"/>
</dbReference>
<dbReference type="Proteomes" id="UP000198575">
    <property type="component" value="Unassembled WGS sequence"/>
</dbReference>
<reference evidence="3 4" key="1">
    <citation type="submission" date="2016-10" db="EMBL/GenBank/DDBJ databases">
        <authorList>
            <person name="de Groot N.N."/>
        </authorList>
    </citation>
    <scope>NUCLEOTIDE SEQUENCE [LARGE SCALE GENOMIC DNA]</scope>
    <source>
        <strain evidence="3 4">CGMCC 1.7659</strain>
    </source>
</reference>
<organism evidence="3 4">
    <name type="scientific">Dokdonella immobilis</name>
    <dbReference type="NCBI Taxonomy" id="578942"/>
    <lineage>
        <taxon>Bacteria</taxon>
        <taxon>Pseudomonadati</taxon>
        <taxon>Pseudomonadota</taxon>
        <taxon>Gammaproteobacteria</taxon>
        <taxon>Lysobacterales</taxon>
        <taxon>Rhodanobacteraceae</taxon>
        <taxon>Dokdonella</taxon>
    </lineage>
</organism>
<dbReference type="SUPFAM" id="SSF55486">
    <property type="entry name" value="Metalloproteases ('zincins'), catalytic domain"/>
    <property type="match status" value="1"/>
</dbReference>
<evidence type="ECO:0000256" key="1">
    <source>
        <dbReference type="SAM" id="MobiDB-lite"/>
    </source>
</evidence>
<name>A0A1I4V105_9GAMM</name>
<feature type="signal peptide" evidence="2">
    <location>
        <begin position="1"/>
        <end position="20"/>
    </location>
</feature>
<dbReference type="InterPro" id="IPR013784">
    <property type="entry name" value="Carb-bd-like_fold"/>
</dbReference>
<dbReference type="GO" id="GO:0030246">
    <property type="term" value="F:carbohydrate binding"/>
    <property type="evidence" value="ECO:0007669"/>
    <property type="project" value="InterPro"/>
</dbReference>
<evidence type="ECO:0000313" key="3">
    <source>
        <dbReference type="EMBL" id="SFM94805.1"/>
    </source>
</evidence>
<dbReference type="InterPro" id="IPR008969">
    <property type="entry name" value="CarboxyPept-like_regulatory"/>
</dbReference>
<dbReference type="SUPFAM" id="SSF49452">
    <property type="entry name" value="Starch-binding domain-like"/>
    <property type="match status" value="1"/>
</dbReference>
<feature type="region of interest" description="Disordered" evidence="1">
    <location>
        <begin position="970"/>
        <end position="995"/>
    </location>
</feature>
<dbReference type="Pfam" id="PF13620">
    <property type="entry name" value="CarboxypepD_reg"/>
    <property type="match status" value="2"/>
</dbReference>
<keyword evidence="2" id="KW-0732">Signal</keyword>
<dbReference type="AlphaFoldDB" id="A0A1I4V105"/>
<gene>
    <name evidence="3" type="ORF">SAMN05216289_1017</name>
</gene>
<dbReference type="SUPFAM" id="SSF49478">
    <property type="entry name" value="Cna protein B-type domain"/>
    <property type="match status" value="1"/>
</dbReference>
<dbReference type="OrthoDB" id="9804333at2"/>
<accession>A0A1I4V105</accession>
<keyword evidence="3" id="KW-0645">Protease</keyword>
<sequence length="995" mass="101759">MRTLHTGFLALLLASGAATAATIGGQVTRDGDATAIAGAQVFAFRVADLGIENQQFTASDGHFVLTVPAGTYVIAATATGFGTELYDDVSCPPCDVGQATLITVTGNEDRTGIDFALVSLHTIGGIVQLAGTLEPVADLSIRMEATDGSDVAIGVTDSTGHYAVGVADGSYRVRVGSGSGVLGQYFAGVPCNILTCDSGGATPVTMAAADVTGIDFIVERGGIVSGTLRRQSDGAPLDAAAEIEFYKPDGSFLFAFQTFTPEYETVEPLPAASYRIVARPEATYLPRLWNNRPCGGPDGNACTPENGDSVDVIAGATTANIDFALQRSAGTASGHVTELAGGGPLEGVTVRARRESSGDTVETTTLSDGSYTLQVPFGVYTMRAVPTPPLAEELFPNAQCLKLACAGSPTLLPLGGDVDQTGIDFALAPPGSITIGVRDADSNALLPAELRVLLPGFAQGSQFFIDAGATLAIPVLSGGEVRFSGRNNGSGCGPVPLMDCLGELYPDVPCPNLQCDLAIGGAVNVAKGESVSGIELTLGKGAEIAGQLREEGNLAAIAGGGVEIVDANSVVVGGAGSDSNGNYVATGLGSGPYFARTRTAGFRDELYDNIPCPGGACSPIIGEPLATIPGETTSGIDFLLAPGSAITGKVRSANTLQPIANATVTVYDASGLQVALAGTASDGTYATGALAGGSYRVRFDAIGFDSQLFDSLPCTASSCDPVIATPIALVPPINATGINADLDGGNAGTQTPRLVYINNCKPNGCVVSPGLDNAITNRSSIINSTHVLPPFPFSDAVFDQVVQCVRNSFAPFSINVTTADPGNVIHREYMFTTFPSVIGQDSSVGGVAPWACGVPLENAIAFGFASTYGEDIAELCIVSAHEIGHLMGLDHEFYCPDHMTYLEGCGMKSFADVDSQCGTGSPGSCYCGSAPTQNTFEKLAALAGLSRPIFANGFDPESALPFGRPLGPQSNAPMACGTDTRKPGPMQPWPAGSPH</sequence>
<feature type="chain" id="PRO_5011470396" evidence="2">
    <location>
        <begin position="21"/>
        <end position="995"/>
    </location>
</feature>